<dbReference type="Proteomes" id="UP000035579">
    <property type="component" value="Chromosome"/>
</dbReference>
<organism evidence="1 2">
    <name type="scientific">Archangium gephyra</name>
    <dbReference type="NCBI Taxonomy" id="48"/>
    <lineage>
        <taxon>Bacteria</taxon>
        <taxon>Pseudomonadati</taxon>
        <taxon>Myxococcota</taxon>
        <taxon>Myxococcia</taxon>
        <taxon>Myxococcales</taxon>
        <taxon>Cystobacterineae</taxon>
        <taxon>Archangiaceae</taxon>
        <taxon>Archangium</taxon>
    </lineage>
</organism>
<dbReference type="EMBL" id="CP011509">
    <property type="protein sequence ID" value="AKJ08380.1"/>
    <property type="molecule type" value="Genomic_DNA"/>
</dbReference>
<dbReference type="AlphaFoldDB" id="A0AAC8QJ10"/>
<dbReference type="KEGG" id="age:AA314_10006"/>
<proteinExistence type="predicted"/>
<reference evidence="1 2" key="1">
    <citation type="submission" date="2015-05" db="EMBL/GenBank/DDBJ databases">
        <title>Genome assembly of Archangium gephyra DSM 2261.</title>
        <authorList>
            <person name="Sharma G."/>
            <person name="Subramanian S."/>
        </authorList>
    </citation>
    <scope>NUCLEOTIDE SEQUENCE [LARGE SCALE GENOMIC DNA]</scope>
    <source>
        <strain evidence="1 2">DSM 2261</strain>
    </source>
</reference>
<gene>
    <name evidence="1" type="ORF">AA314_10006</name>
</gene>
<evidence type="ECO:0000313" key="2">
    <source>
        <dbReference type="Proteomes" id="UP000035579"/>
    </source>
</evidence>
<evidence type="ECO:0000313" key="1">
    <source>
        <dbReference type="EMBL" id="AKJ08380.1"/>
    </source>
</evidence>
<sequence length="79" mass="9397">MPPNELLDAEDVARIFERLRFVRLPYPQRCMLFERDDAAIELYRSPDEPGFSFRVGMRNAEEFRRFQGIMEDIKGLAKE</sequence>
<name>A0AAC8QJ10_9BACT</name>
<accession>A0AAC8QJ10</accession>
<protein>
    <submittedName>
        <fullName evidence="1">Uncharacterized protein</fullName>
    </submittedName>
</protein>